<evidence type="ECO:0008006" key="4">
    <source>
        <dbReference type="Google" id="ProtNLM"/>
    </source>
</evidence>
<evidence type="ECO:0000256" key="1">
    <source>
        <dbReference type="SAM" id="MobiDB-lite"/>
    </source>
</evidence>
<keyword evidence="3" id="KW-1185">Reference proteome</keyword>
<evidence type="ECO:0000313" key="2">
    <source>
        <dbReference type="EMBL" id="NMG01047.1"/>
    </source>
</evidence>
<gene>
    <name evidence="2" type="ORF">GPA27_27130</name>
</gene>
<accession>A0ABX1NPA4</accession>
<name>A0ABX1NPA4_9RHOO</name>
<organism evidence="2 3">
    <name type="scientific">Aromatoleum toluolicum</name>
    <dbReference type="NCBI Taxonomy" id="90060"/>
    <lineage>
        <taxon>Bacteria</taxon>
        <taxon>Pseudomonadati</taxon>
        <taxon>Pseudomonadota</taxon>
        <taxon>Betaproteobacteria</taxon>
        <taxon>Rhodocyclales</taxon>
        <taxon>Rhodocyclaceae</taxon>
        <taxon>Aromatoleum</taxon>
    </lineage>
</organism>
<sequence>MLSHRITFADLVAVGCVDRHRLRNLLKNLPEFAERPANERVASEYTRHDLIVVAILCELERMGLRKEAIAKWVSPIQEALLGPRSMTVPQLFLTYDPAEAWLADEHCRLSAGVVVDLDKVLSLVDSHCTGLDGAREQQRELEFGPTSVGLSKSTAGQPRAHSHG</sequence>
<dbReference type="Proteomes" id="UP000634522">
    <property type="component" value="Unassembled WGS sequence"/>
</dbReference>
<comment type="caution">
    <text evidence="2">The sequence shown here is derived from an EMBL/GenBank/DDBJ whole genome shotgun (WGS) entry which is preliminary data.</text>
</comment>
<proteinExistence type="predicted"/>
<evidence type="ECO:0000313" key="3">
    <source>
        <dbReference type="Proteomes" id="UP000634522"/>
    </source>
</evidence>
<dbReference type="RefSeq" id="WP_169143548.1">
    <property type="nucleotide sequence ID" value="NZ_WTVS01000125.1"/>
</dbReference>
<dbReference type="EMBL" id="WTVS01000125">
    <property type="protein sequence ID" value="NMG01047.1"/>
    <property type="molecule type" value="Genomic_DNA"/>
</dbReference>
<protein>
    <recommendedName>
        <fullName evidence="4">MerR family transcriptional regulator</fullName>
    </recommendedName>
</protein>
<reference evidence="2 3" key="1">
    <citation type="submission" date="2019-12" db="EMBL/GenBank/DDBJ databases">
        <title>Comparative genomics gives insights into the taxonomy of the Azoarcus-Aromatoleum group and reveals separate origins of nif in the plant-associated Azoarcus and non-plant-associated Aromatoleum sub-groups.</title>
        <authorList>
            <person name="Lafos M."/>
            <person name="Maluk M."/>
            <person name="Batista M."/>
            <person name="Junghare M."/>
            <person name="Carmona M."/>
            <person name="Faoro H."/>
            <person name="Cruz L.M."/>
            <person name="Battistoni F."/>
            <person name="De Souza E."/>
            <person name="Pedrosa F."/>
            <person name="Chen W.-M."/>
            <person name="Poole P.S."/>
            <person name="Dixon R.A."/>
            <person name="James E.K."/>
        </authorList>
    </citation>
    <scope>NUCLEOTIDE SEQUENCE [LARGE SCALE GENOMIC DNA]</scope>
    <source>
        <strain evidence="2 3">T</strain>
    </source>
</reference>
<feature type="region of interest" description="Disordered" evidence="1">
    <location>
        <begin position="142"/>
        <end position="164"/>
    </location>
</feature>